<dbReference type="RefSeq" id="XP_007604199.1">
    <property type="nucleotide sequence ID" value="XM_007604137.1"/>
</dbReference>
<dbReference type="Proteomes" id="UP000011082">
    <property type="component" value="Unassembled WGS sequence"/>
</dbReference>
<keyword evidence="1" id="KW-0732">Signal</keyword>
<evidence type="ECO:0000313" key="2">
    <source>
        <dbReference type="EMBL" id="ELA42107.1"/>
    </source>
</evidence>
<feature type="chain" id="PRO_5003960044" description="Ricin B lectin domain-containing protein" evidence="1">
    <location>
        <begin position="17"/>
        <end position="202"/>
    </location>
</feature>
<dbReference type="EMBL" id="JH370134">
    <property type="protein sequence ID" value="ELA42107.1"/>
    <property type="molecule type" value="Genomic_DNA"/>
</dbReference>
<organism evidence="2 3">
    <name type="scientific">Vittaforma corneae (strain ATCC 50505)</name>
    <name type="common">Microsporidian parasite</name>
    <name type="synonym">Nosema corneum</name>
    <dbReference type="NCBI Taxonomy" id="993615"/>
    <lineage>
        <taxon>Eukaryota</taxon>
        <taxon>Fungi</taxon>
        <taxon>Fungi incertae sedis</taxon>
        <taxon>Microsporidia</taxon>
        <taxon>Nosematidae</taxon>
        <taxon>Vittaforma</taxon>
    </lineage>
</organism>
<protein>
    <recommendedName>
        <fullName evidence="4">Ricin B lectin domain-containing protein</fullName>
    </recommendedName>
</protein>
<gene>
    <name evidence="2" type="ORF">VICG_00748</name>
</gene>
<accession>L2GP83</accession>
<dbReference type="HOGENOM" id="CLU_1355591_0_0_1"/>
<proteinExistence type="predicted"/>
<evidence type="ECO:0000256" key="1">
    <source>
        <dbReference type="SAM" id="SignalP"/>
    </source>
</evidence>
<name>L2GP83_VITCO</name>
<dbReference type="InParanoid" id="L2GP83"/>
<dbReference type="VEuPathDB" id="MicrosporidiaDB:VICG_00748"/>
<dbReference type="GeneID" id="19881464"/>
<reference evidence="3" key="1">
    <citation type="submission" date="2011-05" db="EMBL/GenBank/DDBJ databases">
        <title>The genome sequence of Vittaforma corneae strain ATCC 50505.</title>
        <authorList>
            <consortium name="The Broad Institute Genome Sequencing Platform"/>
            <person name="Cuomo C."/>
            <person name="Didier E."/>
            <person name="Bowers L."/>
            <person name="Young S.K."/>
            <person name="Zeng Q."/>
            <person name="Gargeya S."/>
            <person name="Fitzgerald M."/>
            <person name="Haas B."/>
            <person name="Abouelleil A."/>
            <person name="Alvarado L."/>
            <person name="Arachchi H.M."/>
            <person name="Berlin A."/>
            <person name="Chapman S.B."/>
            <person name="Gearin G."/>
            <person name="Goldberg J."/>
            <person name="Griggs A."/>
            <person name="Gujja S."/>
            <person name="Hansen M."/>
            <person name="Heiman D."/>
            <person name="Howarth C."/>
            <person name="Larimer J."/>
            <person name="Lui A."/>
            <person name="MacDonald P.J.P."/>
            <person name="McCowen C."/>
            <person name="Montmayeur A."/>
            <person name="Murphy C."/>
            <person name="Neiman D."/>
            <person name="Pearson M."/>
            <person name="Priest M."/>
            <person name="Roberts A."/>
            <person name="Saif S."/>
            <person name="Shea T."/>
            <person name="Sisk P."/>
            <person name="Stolte C."/>
            <person name="Sykes S."/>
            <person name="Wortman J."/>
            <person name="Nusbaum C."/>
            <person name="Birren B."/>
        </authorList>
    </citation>
    <scope>NUCLEOTIDE SEQUENCE [LARGE SCALE GENOMIC DNA]</scope>
    <source>
        <strain evidence="3">ATCC 50505</strain>
    </source>
</reference>
<keyword evidence="3" id="KW-1185">Reference proteome</keyword>
<feature type="signal peptide" evidence="1">
    <location>
        <begin position="1"/>
        <end position="16"/>
    </location>
</feature>
<evidence type="ECO:0000313" key="3">
    <source>
        <dbReference type="Proteomes" id="UP000011082"/>
    </source>
</evidence>
<dbReference type="AlphaFoldDB" id="L2GP83"/>
<evidence type="ECO:0008006" key="4">
    <source>
        <dbReference type="Google" id="ProtNLM"/>
    </source>
</evidence>
<sequence length="202" mass="22841">MHACYMLLAVLGTVCAVIFRDSRSKRFLAKSDRGLFMTPYPEEALDISLQETELDTVSVVLSLGTTALKVNKRSKNIDFGKVNRRDRDQFFKLDLTPGGSFIFQHKDLCLGNMPGIRLESNATLGLIDCQDRQNLVSFFKSDRIDGQVRKKIVAYYDPNPSSDVPAYINEPKIDVEKAEDGVVRPEETGFLRGLYNRVTHPY</sequence>